<evidence type="ECO:0000256" key="1">
    <source>
        <dbReference type="ARBA" id="ARBA00009490"/>
    </source>
</evidence>
<dbReference type="InterPro" id="IPR006026">
    <property type="entry name" value="Peptidase_Metallo"/>
</dbReference>
<gene>
    <name evidence="7" type="ORF">JMJ55_14385</name>
</gene>
<keyword evidence="2" id="KW-0645">Protease</keyword>
<reference evidence="7 8" key="1">
    <citation type="submission" date="2021-01" db="EMBL/GenBank/DDBJ databases">
        <title>Belnapia mucosa sp. nov. and Belnapia arida sp. nov., isolated from the Tabernas Desert (Almeria, Spain).</title>
        <authorList>
            <person name="Molina-Menor E."/>
            <person name="Vidal-Verdu A."/>
            <person name="Calonge A."/>
            <person name="Satari L."/>
            <person name="Pereto Magraner J."/>
            <person name="Porcar Miralles M."/>
        </authorList>
    </citation>
    <scope>NUCLEOTIDE SEQUENCE [LARGE SCALE GENOMIC DNA]</scope>
    <source>
        <strain evidence="7 8">T6</strain>
    </source>
</reference>
<dbReference type="Pfam" id="PF13946">
    <property type="entry name" value="DUF4214"/>
    <property type="match status" value="1"/>
</dbReference>
<comment type="similarity">
    <text evidence="1">Belongs to the peptidase M10B family.</text>
</comment>
<dbReference type="InterPro" id="IPR001343">
    <property type="entry name" value="Hemolysn_Ca-bd"/>
</dbReference>
<keyword evidence="3" id="KW-0479">Metal-binding</keyword>
<sequence length="534" mass="53624">MSSPDPSILLGRQPWRGGGPLVLTYSFAEDGLDAVGNHLADGAWAAFTAAQEAAARQALAAWAAVSGLSFLEVPDFVGGAGIDLRFRLEAMSLGVLGTATGPGEGDIALSLGLFRADSLAPSPSRVGFAVLLHEIGHAIGLDHPDEVPGATRDLTVMADMRGVLPQPAAPRALDAAAAQSLYGTEAAEHAAGLAWAWADGAMHGTGTAGDDRLTGTDLPNLLLGGVGDDTLIGGAANDTLMGGPGNDSIAGGAGIDVLCLETRLADVVIDLSAGSIAAPDGTDRFSGIEVIALQDGRLVMDADDPAARIARLYHVALDRAPDTTGLAHWTLALEHGAPAAAIAAGFLNSAEFAARFGALDDAGFARLLAGHIGAPDAAWEVLDSLAAGASRAEALVALADGFAARRATAANLSAGVWDAAAGAEEAALLHRLAFGAAPTPEDWDASTMALAAGTPAASLAAAELERAGLSGLAPPVLVPLLLDHALGHAPGEAVTASWLARAAALDAPALLVAMAEELPETHWVTVSAEGVLFA</sequence>
<dbReference type="Proteomes" id="UP000606490">
    <property type="component" value="Unassembled WGS sequence"/>
</dbReference>
<keyword evidence="8" id="KW-1185">Reference proteome</keyword>
<dbReference type="Gene3D" id="3.40.390.10">
    <property type="entry name" value="Collagenase (Catalytic Domain)"/>
    <property type="match status" value="1"/>
</dbReference>
<dbReference type="InterPro" id="IPR011049">
    <property type="entry name" value="Serralysin-like_metalloprot_C"/>
</dbReference>
<dbReference type="PRINTS" id="PR00313">
    <property type="entry name" value="CABNDNGRPT"/>
</dbReference>
<evidence type="ECO:0000313" key="7">
    <source>
        <dbReference type="EMBL" id="MBL6456518.1"/>
    </source>
</evidence>
<dbReference type="PROSITE" id="PS00330">
    <property type="entry name" value="HEMOLYSIN_CALCIUM"/>
    <property type="match status" value="1"/>
</dbReference>
<dbReference type="Gene3D" id="2.150.10.10">
    <property type="entry name" value="Serralysin-like metalloprotease, C-terminal"/>
    <property type="match status" value="1"/>
</dbReference>
<dbReference type="EMBL" id="JAEUXJ010000005">
    <property type="protein sequence ID" value="MBL6456518.1"/>
    <property type="molecule type" value="Genomic_DNA"/>
</dbReference>
<dbReference type="InterPro" id="IPR018511">
    <property type="entry name" value="Hemolysin-typ_Ca-bd_CS"/>
</dbReference>
<organism evidence="7 8">
    <name type="scientific">Belnapia mucosa</name>
    <dbReference type="NCBI Taxonomy" id="2804532"/>
    <lineage>
        <taxon>Bacteria</taxon>
        <taxon>Pseudomonadati</taxon>
        <taxon>Pseudomonadota</taxon>
        <taxon>Alphaproteobacteria</taxon>
        <taxon>Acetobacterales</taxon>
        <taxon>Roseomonadaceae</taxon>
        <taxon>Belnapia</taxon>
    </lineage>
</organism>
<dbReference type="Pfam" id="PF00413">
    <property type="entry name" value="Peptidase_M10"/>
    <property type="match status" value="1"/>
</dbReference>
<name>A0ABS1V859_9PROT</name>
<dbReference type="SUPFAM" id="SSF55486">
    <property type="entry name" value="Metalloproteases ('zincins'), catalytic domain"/>
    <property type="match status" value="1"/>
</dbReference>
<feature type="domain" description="Peptidase metallopeptidase" evidence="6">
    <location>
        <begin position="11"/>
        <end position="184"/>
    </location>
</feature>
<proteinExistence type="inferred from homology"/>
<dbReference type="InterPro" id="IPR025282">
    <property type="entry name" value="DUF4214"/>
</dbReference>
<protein>
    <submittedName>
        <fullName evidence="7">DUF4214 domain-containing protein</fullName>
    </submittedName>
</protein>
<evidence type="ECO:0000313" key="8">
    <source>
        <dbReference type="Proteomes" id="UP000606490"/>
    </source>
</evidence>
<dbReference type="InterPro" id="IPR001818">
    <property type="entry name" value="Pept_M10_metallopeptidase"/>
</dbReference>
<dbReference type="RefSeq" id="WP_202826253.1">
    <property type="nucleotide sequence ID" value="NZ_JAEUXJ010000005.1"/>
</dbReference>
<dbReference type="SMART" id="SM00235">
    <property type="entry name" value="ZnMc"/>
    <property type="match status" value="1"/>
</dbReference>
<dbReference type="SUPFAM" id="SSF51120">
    <property type="entry name" value="beta-Roll"/>
    <property type="match status" value="1"/>
</dbReference>
<evidence type="ECO:0000256" key="2">
    <source>
        <dbReference type="ARBA" id="ARBA00022670"/>
    </source>
</evidence>
<keyword evidence="5" id="KW-0862">Zinc</keyword>
<evidence type="ECO:0000256" key="4">
    <source>
        <dbReference type="ARBA" id="ARBA00022801"/>
    </source>
</evidence>
<accession>A0ABS1V859</accession>
<evidence type="ECO:0000256" key="5">
    <source>
        <dbReference type="ARBA" id="ARBA00022833"/>
    </source>
</evidence>
<evidence type="ECO:0000256" key="3">
    <source>
        <dbReference type="ARBA" id="ARBA00022723"/>
    </source>
</evidence>
<dbReference type="InterPro" id="IPR024079">
    <property type="entry name" value="MetalloPept_cat_dom_sf"/>
</dbReference>
<keyword evidence="4" id="KW-0378">Hydrolase</keyword>
<evidence type="ECO:0000259" key="6">
    <source>
        <dbReference type="SMART" id="SM00235"/>
    </source>
</evidence>
<comment type="caution">
    <text evidence="7">The sequence shown here is derived from an EMBL/GenBank/DDBJ whole genome shotgun (WGS) entry which is preliminary data.</text>
</comment>
<dbReference type="Pfam" id="PF00353">
    <property type="entry name" value="HemolysinCabind"/>
    <property type="match status" value="1"/>
</dbReference>